<name>A0A9D7JZZ6_9PROT</name>
<evidence type="ECO:0000313" key="2">
    <source>
        <dbReference type="Proteomes" id="UP000886689"/>
    </source>
</evidence>
<comment type="caution">
    <text evidence="1">The sequence shown here is derived from an EMBL/GenBank/DDBJ whole genome shotgun (WGS) entry which is preliminary data.</text>
</comment>
<proteinExistence type="predicted"/>
<accession>A0A9D7JZZ6</accession>
<reference evidence="1" key="1">
    <citation type="submission" date="2020-10" db="EMBL/GenBank/DDBJ databases">
        <title>Connecting structure to function with the recovery of over 1000 high-quality activated sludge metagenome-assembled genomes encoding full-length rRNA genes using long-read sequencing.</title>
        <authorList>
            <person name="Singleton C.M."/>
            <person name="Petriglieri F."/>
            <person name="Kristensen J.M."/>
            <person name="Kirkegaard R.H."/>
            <person name="Michaelsen T.Y."/>
            <person name="Andersen M.H."/>
            <person name="Karst S.M."/>
            <person name="Dueholm M.S."/>
            <person name="Nielsen P.H."/>
            <person name="Albertsen M."/>
        </authorList>
    </citation>
    <scope>NUCLEOTIDE SEQUENCE</scope>
    <source>
        <strain evidence="1">Hirt_18-Q3-R61-65_BATAC.395</strain>
    </source>
</reference>
<dbReference type="Proteomes" id="UP000886689">
    <property type="component" value="Unassembled WGS sequence"/>
</dbReference>
<dbReference type="AlphaFoldDB" id="A0A9D7JZZ6"/>
<dbReference type="EMBL" id="JADJUC010000005">
    <property type="protein sequence ID" value="MBK8523870.1"/>
    <property type="molecule type" value="Genomic_DNA"/>
</dbReference>
<sequence length="90" mass="9509">MPGFFDDLPIALAREAEALSALIHALREDRKTVLARHGAADEAALHAAIAAGEVPEHPAYEDYLSAGSLLLAHDAARATLQQLLAEGGRQ</sequence>
<gene>
    <name evidence="1" type="ORF">IPL58_06950</name>
</gene>
<organism evidence="1 2">
    <name type="scientific">Candidatus Proximibacter danicus</name>
    <dbReference type="NCBI Taxonomy" id="2954365"/>
    <lineage>
        <taxon>Bacteria</taxon>
        <taxon>Pseudomonadati</taxon>
        <taxon>Pseudomonadota</taxon>
        <taxon>Betaproteobacteria</taxon>
        <taxon>Candidatus Proximibacter</taxon>
    </lineage>
</organism>
<protein>
    <submittedName>
        <fullName evidence="1">Uncharacterized protein</fullName>
    </submittedName>
</protein>
<evidence type="ECO:0000313" key="1">
    <source>
        <dbReference type="EMBL" id="MBK8523870.1"/>
    </source>
</evidence>